<gene>
    <name evidence="1" type="ORF">SDC9_86245</name>
</gene>
<comment type="caution">
    <text evidence="1">The sequence shown here is derived from an EMBL/GenBank/DDBJ whole genome shotgun (WGS) entry which is preliminary data.</text>
</comment>
<organism evidence="1">
    <name type="scientific">bioreactor metagenome</name>
    <dbReference type="NCBI Taxonomy" id="1076179"/>
    <lineage>
        <taxon>unclassified sequences</taxon>
        <taxon>metagenomes</taxon>
        <taxon>ecological metagenomes</taxon>
    </lineage>
</organism>
<sequence>MLVLGSKVAVEQAGNAVQRETALVNALLPRPLNALFRLAEPVVVEVVVERPFLAGVGRNLHGGKIVGCFRSQDDLILVCRQRVEPVIERPAQRMERIVQFFKRFVISQPRNGRCSRFVVLSIAAIDHFKPVDAALRKRICNLSGLFGGGKHFFALAKEPGLFIRAQHLNAHRCFRLQTALCQHAGLFEDGAVFHRHAVVMRFVTGEHI</sequence>
<accession>A0A644ZIG0</accession>
<dbReference type="AlphaFoldDB" id="A0A644ZIG0"/>
<dbReference type="EMBL" id="VSSQ01008706">
    <property type="protein sequence ID" value="MPM39611.1"/>
    <property type="molecule type" value="Genomic_DNA"/>
</dbReference>
<reference evidence="1" key="1">
    <citation type="submission" date="2019-08" db="EMBL/GenBank/DDBJ databases">
        <authorList>
            <person name="Kucharzyk K."/>
            <person name="Murdoch R.W."/>
            <person name="Higgins S."/>
            <person name="Loffler F."/>
        </authorList>
    </citation>
    <scope>NUCLEOTIDE SEQUENCE</scope>
</reference>
<protein>
    <submittedName>
        <fullName evidence="1">Uncharacterized protein</fullName>
    </submittedName>
</protein>
<evidence type="ECO:0000313" key="1">
    <source>
        <dbReference type="EMBL" id="MPM39611.1"/>
    </source>
</evidence>
<proteinExistence type="predicted"/>
<name>A0A644ZIG0_9ZZZZ</name>